<dbReference type="InterPro" id="IPR006593">
    <property type="entry name" value="Cyt_b561/ferric_Rdtase_TM"/>
</dbReference>
<keyword evidence="5" id="KW-0249">Electron transport</keyword>
<evidence type="ECO:0000256" key="9">
    <source>
        <dbReference type="SAM" id="Phobius"/>
    </source>
</evidence>
<evidence type="ECO:0000313" key="13">
    <source>
        <dbReference type="EnsemblPlants" id="Ma04_p17120.2"/>
    </source>
</evidence>
<dbReference type="OMA" id="WPIVIKR"/>
<proteinExistence type="predicted"/>
<evidence type="ECO:0000313" key="14">
    <source>
        <dbReference type="Proteomes" id="UP000012960"/>
    </source>
</evidence>
<dbReference type="InterPro" id="IPR045265">
    <property type="entry name" value="AIR12_DOMON"/>
</dbReference>
<feature type="transmembrane region" description="Helical" evidence="9">
    <location>
        <begin position="285"/>
        <end position="303"/>
    </location>
</feature>
<dbReference type="PANTHER" id="PTHR23130">
    <property type="entry name" value="CYTOCHROME B561 AND DOMON DOMAIN-CONTAINING PROTEIN"/>
    <property type="match status" value="1"/>
</dbReference>
<feature type="transmembrane region" description="Helical" evidence="9">
    <location>
        <begin position="473"/>
        <end position="497"/>
    </location>
</feature>
<dbReference type="GO" id="GO:0016020">
    <property type="term" value="C:membrane"/>
    <property type="evidence" value="ECO:0007669"/>
    <property type="project" value="UniProtKB-SubCell"/>
</dbReference>
<evidence type="ECO:0000256" key="1">
    <source>
        <dbReference type="ARBA" id="ARBA00004370"/>
    </source>
</evidence>
<evidence type="ECO:0000259" key="10">
    <source>
        <dbReference type="PROSITE" id="PS50836"/>
    </source>
</evidence>
<protein>
    <submittedName>
        <fullName evidence="12">(wild Malaysian banana) hypothetical protein</fullName>
    </submittedName>
</protein>
<evidence type="ECO:0000256" key="4">
    <source>
        <dbReference type="ARBA" id="ARBA00022729"/>
    </source>
</evidence>
<evidence type="ECO:0000313" key="12">
    <source>
        <dbReference type="EMBL" id="CAG1842528.1"/>
    </source>
</evidence>
<gene>
    <name evidence="12" type="ORF">GSMUA_123230.1</name>
</gene>
<dbReference type="EnsemblPlants" id="Ma04_t17120.2">
    <property type="protein sequence ID" value="Ma04_p17120.2"/>
    <property type="gene ID" value="Ma04_g17120"/>
</dbReference>
<dbReference type="PROSITE" id="PS50939">
    <property type="entry name" value="CYTOCHROME_B561"/>
    <property type="match status" value="1"/>
</dbReference>
<reference evidence="12" key="1">
    <citation type="submission" date="2021-03" db="EMBL/GenBank/DDBJ databases">
        <authorList>
            <consortium name="Genoscope - CEA"/>
            <person name="William W."/>
        </authorList>
    </citation>
    <scope>NUCLEOTIDE SEQUENCE</scope>
    <source>
        <strain evidence="12">Doubled-haploid Pahang</strain>
    </source>
</reference>
<feature type="transmembrane region" description="Helical" evidence="9">
    <location>
        <begin position="356"/>
        <end position="373"/>
    </location>
</feature>
<feature type="domain" description="DOMON" evidence="10">
    <location>
        <begin position="123"/>
        <end position="239"/>
    </location>
</feature>
<keyword evidence="8" id="KW-0408">Iron</keyword>
<dbReference type="AlphaFoldDB" id="A0A804IQN9"/>
<feature type="binding site" description="axial binding residue" evidence="8">
    <location>
        <position position="320"/>
    </location>
    <ligand>
        <name>heme b</name>
        <dbReference type="ChEBI" id="CHEBI:60344"/>
        <label>1</label>
    </ligand>
    <ligandPart>
        <name>Fe</name>
        <dbReference type="ChEBI" id="CHEBI:18248"/>
    </ligandPart>
</feature>
<evidence type="ECO:0000256" key="6">
    <source>
        <dbReference type="ARBA" id="ARBA00022989"/>
    </source>
</evidence>
<dbReference type="InterPro" id="IPR005018">
    <property type="entry name" value="DOMON_domain"/>
</dbReference>
<evidence type="ECO:0000256" key="8">
    <source>
        <dbReference type="PIRSR" id="PIRSR037471-1"/>
    </source>
</evidence>
<dbReference type="PANTHER" id="PTHR23130:SF167">
    <property type="entry name" value="CYTOCHROME B561 AND DOMON DOMAIN-CONTAINING PROTEIN"/>
    <property type="match status" value="1"/>
</dbReference>
<reference evidence="13" key="2">
    <citation type="submission" date="2021-05" db="UniProtKB">
        <authorList>
            <consortium name="EnsemblPlants"/>
        </authorList>
    </citation>
    <scope>IDENTIFICATION</scope>
    <source>
        <strain evidence="13">subsp. malaccensis</strain>
    </source>
</reference>
<dbReference type="EMBL" id="HG996469">
    <property type="protein sequence ID" value="CAG1842528.1"/>
    <property type="molecule type" value="Genomic_DNA"/>
</dbReference>
<evidence type="ECO:0000256" key="2">
    <source>
        <dbReference type="ARBA" id="ARBA00022448"/>
    </source>
</evidence>
<feature type="domain" description="Cytochrome b561" evidence="11">
    <location>
        <begin position="248"/>
        <end position="497"/>
    </location>
</feature>
<dbReference type="Proteomes" id="UP000012960">
    <property type="component" value="Unplaced"/>
</dbReference>
<keyword evidence="7 9" id="KW-0472">Membrane</keyword>
<dbReference type="GO" id="GO:0046872">
    <property type="term" value="F:metal ion binding"/>
    <property type="evidence" value="ECO:0007669"/>
    <property type="project" value="UniProtKB-KW"/>
</dbReference>
<dbReference type="FunCoup" id="A0A804IQN9">
    <property type="interactions" value="8"/>
</dbReference>
<keyword evidence="14" id="KW-1185">Reference proteome</keyword>
<feature type="binding site" description="axial binding residue" evidence="8">
    <location>
        <position position="284"/>
    </location>
    <ligand>
        <name>heme b</name>
        <dbReference type="ChEBI" id="CHEBI:60344"/>
        <label>1</label>
    </ligand>
    <ligandPart>
        <name>Fe</name>
        <dbReference type="ChEBI" id="CHEBI:18248"/>
    </ligandPart>
</feature>
<evidence type="ECO:0000256" key="7">
    <source>
        <dbReference type="ARBA" id="ARBA00023136"/>
    </source>
</evidence>
<dbReference type="Pfam" id="PF04526">
    <property type="entry name" value="DUF568"/>
    <property type="match status" value="1"/>
</dbReference>
<dbReference type="PIRSF" id="PIRSF037471">
    <property type="entry name" value="UCP037471"/>
    <property type="match status" value="1"/>
</dbReference>
<keyword evidence="6 9" id="KW-1133">Transmembrane helix</keyword>
<dbReference type="CDD" id="cd08760">
    <property type="entry name" value="Cyt_b561_FRRS1_like"/>
    <property type="match status" value="1"/>
</dbReference>
<evidence type="ECO:0000256" key="5">
    <source>
        <dbReference type="ARBA" id="ARBA00022982"/>
    </source>
</evidence>
<organism evidence="13 14">
    <name type="scientific">Musa acuminata subsp. malaccensis</name>
    <name type="common">Wild banana</name>
    <name type="synonym">Musa malaccensis</name>
    <dbReference type="NCBI Taxonomy" id="214687"/>
    <lineage>
        <taxon>Eukaryota</taxon>
        <taxon>Viridiplantae</taxon>
        <taxon>Streptophyta</taxon>
        <taxon>Embryophyta</taxon>
        <taxon>Tracheophyta</taxon>
        <taxon>Spermatophyta</taxon>
        <taxon>Magnoliopsida</taxon>
        <taxon>Liliopsida</taxon>
        <taxon>Zingiberales</taxon>
        <taxon>Musaceae</taxon>
        <taxon>Musa</taxon>
    </lineage>
</organism>
<dbReference type="Gene3D" id="1.20.120.1770">
    <property type="match status" value="1"/>
</dbReference>
<sequence>MPSSAFWKKLPHATPATHRRPPPCHLFFSLILSIKLPNPLFLRFTSVSLPGRNQEDRKQVSRDTERRGLSTISSAIPASAMKPAIIFLCLLLSVLDHGSAQSCVGETLSGNKLYTTCSSLPYLSASLHWNYHPSNGTVDIAYRAQQSSDGWVAWAINPTGSGMAGANAFLAFPGSNGAVTVYTTQFSSTNPRTSDVKDENLTFTVYSKEGEYSDGYYTIYATLELPGNDTKQNTVWQASTTFSGGVPFNHPNGDNYLSQTSLDFLSGTAVSTGGNSRLHRRNIHGVLNAISWGVLMPIGIIIARYMKVFKSADPAWFYLHVACQVSGYIIGVSGWGLGIKLGKDSAGITYHKHRDLAIALFCLATVQVLDVYIRAKHSMCIHITFIENDLMDDLRVNSCKMRLAPNQSEAEDKLMFFGVQVFALFLRPNKDHKYRLYWKIYHLAVGYSIVILSVVNIFEGFDILDPAKKWKRAYVAIIVTLGAIALVLEAVTWAIYLKRRQRESEKSHHGANGANGYGVREHEML</sequence>
<dbReference type="PROSITE" id="PS50836">
    <property type="entry name" value="DOMON"/>
    <property type="match status" value="1"/>
</dbReference>
<keyword evidence="3 9" id="KW-0812">Transmembrane</keyword>
<dbReference type="OrthoDB" id="2419613at2759"/>
<feature type="transmembrane region" description="Helical" evidence="9">
    <location>
        <begin position="315"/>
        <end position="336"/>
    </location>
</feature>
<dbReference type="InterPro" id="IPR017214">
    <property type="entry name" value="UCP037471"/>
</dbReference>
<keyword evidence="8" id="KW-0479">Metal-binding</keyword>
<feature type="binding site" description="axial binding residue" evidence="8">
    <location>
        <position position="442"/>
    </location>
    <ligand>
        <name>heme b</name>
        <dbReference type="ChEBI" id="CHEBI:60344"/>
        <label>1</label>
    </ligand>
    <ligandPart>
        <name>Fe</name>
        <dbReference type="ChEBI" id="CHEBI:18248"/>
    </ligandPart>
</feature>
<keyword evidence="4" id="KW-0732">Signal</keyword>
<feature type="binding site" description="axial binding residue" evidence="8">
    <location>
        <position position="353"/>
    </location>
    <ligand>
        <name>heme b</name>
        <dbReference type="ChEBI" id="CHEBI:60344"/>
        <label>1</label>
    </ligand>
    <ligandPart>
        <name>Fe</name>
        <dbReference type="ChEBI" id="CHEBI:18248"/>
    </ligandPart>
</feature>
<dbReference type="CDD" id="cd09629">
    <property type="entry name" value="DOMON_CIL1_like"/>
    <property type="match status" value="1"/>
</dbReference>
<name>A0A804IQN9_MUSAM</name>
<comment type="subcellular location">
    <subcellularLocation>
        <location evidence="1">Membrane</location>
    </subcellularLocation>
</comment>
<accession>A0A804IQN9</accession>
<dbReference type="SMART" id="SM00665">
    <property type="entry name" value="B561"/>
    <property type="match status" value="1"/>
</dbReference>
<dbReference type="Gramene" id="Ma04_t17120.2">
    <property type="protein sequence ID" value="Ma04_p17120.2"/>
    <property type="gene ID" value="Ma04_g17120"/>
</dbReference>
<keyword evidence="2" id="KW-0813">Transport</keyword>
<evidence type="ECO:0000259" key="11">
    <source>
        <dbReference type="PROSITE" id="PS50939"/>
    </source>
</evidence>
<feature type="transmembrane region" description="Helical" evidence="9">
    <location>
        <begin position="440"/>
        <end position="461"/>
    </location>
</feature>
<evidence type="ECO:0000256" key="3">
    <source>
        <dbReference type="ARBA" id="ARBA00022692"/>
    </source>
</evidence>